<name>A0ABS5BP55_9BACT</name>
<dbReference type="CDD" id="cd08946">
    <property type="entry name" value="SDR_e"/>
    <property type="match status" value="1"/>
</dbReference>
<dbReference type="InterPro" id="IPR020904">
    <property type="entry name" value="Sc_DH/Rdtase_CS"/>
</dbReference>
<evidence type="ECO:0000256" key="2">
    <source>
        <dbReference type="ARBA" id="ARBA00023002"/>
    </source>
</evidence>
<feature type="domain" description="NAD-dependent epimerase/dehydratase" evidence="4">
    <location>
        <begin position="7"/>
        <end position="178"/>
    </location>
</feature>
<keyword evidence="6" id="KW-1185">Reference proteome</keyword>
<dbReference type="PANTHER" id="PTHR43103">
    <property type="entry name" value="NUCLEOSIDE-DIPHOSPHATE-SUGAR EPIMERASE"/>
    <property type="match status" value="1"/>
</dbReference>
<dbReference type="PROSITE" id="PS00061">
    <property type="entry name" value="ADH_SHORT"/>
    <property type="match status" value="1"/>
</dbReference>
<evidence type="ECO:0000313" key="5">
    <source>
        <dbReference type="EMBL" id="MBP3955510.1"/>
    </source>
</evidence>
<evidence type="ECO:0000259" key="4">
    <source>
        <dbReference type="Pfam" id="PF01370"/>
    </source>
</evidence>
<protein>
    <submittedName>
        <fullName evidence="5">NAD(P)-dependent oxidoreductase</fullName>
    </submittedName>
</protein>
<dbReference type="InterPro" id="IPR036291">
    <property type="entry name" value="NAD(P)-bd_dom_sf"/>
</dbReference>
<dbReference type="InterPro" id="IPR001509">
    <property type="entry name" value="Epimerase_deHydtase"/>
</dbReference>
<dbReference type="Proteomes" id="UP000676565">
    <property type="component" value="Unassembled WGS sequence"/>
</dbReference>
<comment type="caution">
    <text evidence="5">The sequence shown here is derived from an EMBL/GenBank/DDBJ whole genome shotgun (WGS) entry which is preliminary data.</text>
</comment>
<dbReference type="RefSeq" id="WP_210653586.1">
    <property type="nucleotide sequence ID" value="NZ_JAGKQQ010000001.1"/>
</dbReference>
<keyword evidence="3" id="KW-0520">NAD</keyword>
<gene>
    <name evidence="5" type="ORF">J8F10_09470</name>
</gene>
<sequence length="257" mass="27846">MNTPKRILVTGSAGRLGRAAVAELVARGHHVIGFDVLPTPGLPPERSIVAGLLDLGTLYRAATGADAIIHLAATPDDAKYPRGAAPDDGDNFVSELVPNNVIGPYQVMEAARALKIPRVVLASTGQVIDGHLVARNVPVTPESPPRPRYLYACTKVFLEALGQVYAKEHGIEVLAVRLGWCPRPGQEEEFRQSELGPDVYLSPGDAGRFFAATVEVAKLPPFAVVYATSLHTQIRQYDLTSSRELLGWEPRDRWPTE</sequence>
<dbReference type="Pfam" id="PF01370">
    <property type="entry name" value="Epimerase"/>
    <property type="match status" value="1"/>
</dbReference>
<dbReference type="Gene3D" id="3.40.50.720">
    <property type="entry name" value="NAD(P)-binding Rossmann-like Domain"/>
    <property type="match status" value="1"/>
</dbReference>
<organism evidence="5 6">
    <name type="scientific">Gemmata palustris</name>
    <dbReference type="NCBI Taxonomy" id="2822762"/>
    <lineage>
        <taxon>Bacteria</taxon>
        <taxon>Pseudomonadati</taxon>
        <taxon>Planctomycetota</taxon>
        <taxon>Planctomycetia</taxon>
        <taxon>Gemmatales</taxon>
        <taxon>Gemmataceae</taxon>
        <taxon>Gemmata</taxon>
    </lineage>
</organism>
<accession>A0ABS5BP55</accession>
<evidence type="ECO:0000256" key="3">
    <source>
        <dbReference type="ARBA" id="ARBA00023027"/>
    </source>
</evidence>
<keyword evidence="2" id="KW-0560">Oxidoreductase</keyword>
<dbReference type="SUPFAM" id="SSF51735">
    <property type="entry name" value="NAD(P)-binding Rossmann-fold domains"/>
    <property type="match status" value="1"/>
</dbReference>
<dbReference type="EMBL" id="JAGKQQ010000001">
    <property type="protein sequence ID" value="MBP3955510.1"/>
    <property type="molecule type" value="Genomic_DNA"/>
</dbReference>
<comment type="similarity">
    <text evidence="1">Belongs to the NAD(P)-dependent epimerase/dehydratase family.</text>
</comment>
<proteinExistence type="inferred from homology"/>
<dbReference type="PANTHER" id="PTHR43103:SF5">
    <property type="entry name" value="4-EPIMERASE, PUTATIVE (AFU_ORTHOLOGUE AFUA_7G00360)-RELATED"/>
    <property type="match status" value="1"/>
</dbReference>
<reference evidence="5 6" key="1">
    <citation type="submission" date="2021-04" db="EMBL/GenBank/DDBJ databases">
        <authorList>
            <person name="Ivanova A."/>
        </authorList>
    </citation>
    <scope>NUCLEOTIDE SEQUENCE [LARGE SCALE GENOMIC DNA]</scope>
    <source>
        <strain evidence="5 6">G18</strain>
    </source>
</reference>
<evidence type="ECO:0000313" key="6">
    <source>
        <dbReference type="Proteomes" id="UP000676565"/>
    </source>
</evidence>
<evidence type="ECO:0000256" key="1">
    <source>
        <dbReference type="ARBA" id="ARBA00007637"/>
    </source>
</evidence>